<dbReference type="CDD" id="cd04301">
    <property type="entry name" value="NAT_SF"/>
    <property type="match status" value="1"/>
</dbReference>
<protein>
    <recommendedName>
        <fullName evidence="2">N-acetyltransferase domain-containing protein</fullName>
    </recommendedName>
</protein>
<dbReference type="GO" id="GO:0016747">
    <property type="term" value="F:acyltransferase activity, transferring groups other than amino-acyl groups"/>
    <property type="evidence" value="ECO:0007669"/>
    <property type="project" value="InterPro"/>
</dbReference>
<dbReference type="Gene3D" id="3.40.630.30">
    <property type="match status" value="1"/>
</dbReference>
<feature type="compositionally biased region" description="Basic residues" evidence="1">
    <location>
        <begin position="1"/>
        <end position="20"/>
    </location>
</feature>
<dbReference type="EMBL" id="MN739666">
    <property type="protein sequence ID" value="QHT19484.1"/>
    <property type="molecule type" value="Genomic_DNA"/>
</dbReference>
<organism evidence="3">
    <name type="scientific">viral metagenome</name>
    <dbReference type="NCBI Taxonomy" id="1070528"/>
    <lineage>
        <taxon>unclassified sequences</taxon>
        <taxon>metagenomes</taxon>
        <taxon>organismal metagenomes</taxon>
    </lineage>
</organism>
<dbReference type="PROSITE" id="PS51186">
    <property type="entry name" value="GNAT"/>
    <property type="match status" value="1"/>
</dbReference>
<dbReference type="InterPro" id="IPR016181">
    <property type="entry name" value="Acyl_CoA_acyltransferase"/>
</dbReference>
<sequence length="172" mass="19724">MPVRRKTLRRRRSSRRRNRQHGGNQTRYMIQWYKSIPPEYLETINNSLTSEFVDVKEADLATIHSCGVLVELVSSNSRELAAYTIIDKSKGRCWYIKWLTTLPAHRGKGLAKGMLRVLKSQTVNCVTLHVAPNSIASEIYAETGFTKTGKIRPMKDDLGQDVHMEEMIMSKK</sequence>
<name>A0A6C0DSD8_9ZZZZ</name>
<feature type="domain" description="N-acetyltransferase" evidence="2">
    <location>
        <begin position="31"/>
        <end position="172"/>
    </location>
</feature>
<evidence type="ECO:0000256" key="1">
    <source>
        <dbReference type="SAM" id="MobiDB-lite"/>
    </source>
</evidence>
<dbReference type="Pfam" id="PF00583">
    <property type="entry name" value="Acetyltransf_1"/>
    <property type="match status" value="1"/>
</dbReference>
<evidence type="ECO:0000313" key="3">
    <source>
        <dbReference type="EMBL" id="QHT19484.1"/>
    </source>
</evidence>
<evidence type="ECO:0000259" key="2">
    <source>
        <dbReference type="PROSITE" id="PS51186"/>
    </source>
</evidence>
<reference evidence="3" key="1">
    <citation type="journal article" date="2020" name="Nature">
        <title>Giant virus diversity and host interactions through global metagenomics.</title>
        <authorList>
            <person name="Schulz F."/>
            <person name="Roux S."/>
            <person name="Paez-Espino D."/>
            <person name="Jungbluth S."/>
            <person name="Walsh D.A."/>
            <person name="Denef V.J."/>
            <person name="McMahon K.D."/>
            <person name="Konstantinidis K.T."/>
            <person name="Eloe-Fadrosh E.A."/>
            <person name="Kyrpides N.C."/>
            <person name="Woyke T."/>
        </authorList>
    </citation>
    <scope>NUCLEOTIDE SEQUENCE</scope>
    <source>
        <strain evidence="3">GVMAG-M-3300023174-57</strain>
    </source>
</reference>
<accession>A0A6C0DSD8</accession>
<dbReference type="AlphaFoldDB" id="A0A6C0DSD8"/>
<proteinExistence type="predicted"/>
<feature type="region of interest" description="Disordered" evidence="1">
    <location>
        <begin position="1"/>
        <end position="23"/>
    </location>
</feature>
<dbReference type="InterPro" id="IPR000182">
    <property type="entry name" value="GNAT_dom"/>
</dbReference>
<dbReference type="SUPFAM" id="SSF55729">
    <property type="entry name" value="Acyl-CoA N-acyltransferases (Nat)"/>
    <property type="match status" value="1"/>
</dbReference>